<evidence type="ECO:0008006" key="4">
    <source>
        <dbReference type="Google" id="ProtNLM"/>
    </source>
</evidence>
<keyword evidence="1" id="KW-0472">Membrane</keyword>
<dbReference type="EMBL" id="LR031358">
    <property type="protein sequence ID" value="VDB98781.1"/>
    <property type="molecule type" value="Genomic_DNA"/>
</dbReference>
<keyword evidence="1" id="KW-1133">Transmembrane helix</keyword>
<feature type="transmembrane region" description="Helical" evidence="1">
    <location>
        <begin position="60"/>
        <end position="80"/>
    </location>
</feature>
<name>A0AAQ2UX24_OENOE</name>
<accession>A0AAQ2UX24</accession>
<feature type="transmembrane region" description="Helical" evidence="1">
    <location>
        <begin position="7"/>
        <end position="29"/>
    </location>
</feature>
<protein>
    <recommendedName>
        <fullName evidence="4">GGDEF domain-containing protein</fullName>
    </recommendedName>
</protein>
<evidence type="ECO:0000256" key="1">
    <source>
        <dbReference type="SAM" id="Phobius"/>
    </source>
</evidence>
<sequence>MRKLLKYFSLESSVFFLVTLILAVLIWIYLYSNEIFLPVSILVFLSVLSGLILPSIFISWLVIGLMSIGMAILILGRVFISFPSQLILLFVFPFFALISFFIHLNIFMRRSTLHDLKNVRSFARHMDSLTNLRGVQSAEKFYKKCVRFVRLSPDLEIDFNVTLIRLAHQEQFYQLDHSAYTHVIYQIADTLKYTRLPSEHIFYIGSGDFLLLSASLSNELFDYLNRITSTQLNLVHFKAGSQSHNLQYKWGSEKVTQMNVKNFSDYGEMIHRLNRKLETEIVVEYL</sequence>
<evidence type="ECO:0000313" key="2">
    <source>
        <dbReference type="EMBL" id="VDB98781.1"/>
    </source>
</evidence>
<feature type="transmembrane region" description="Helical" evidence="1">
    <location>
        <begin position="86"/>
        <end position="107"/>
    </location>
</feature>
<organism evidence="2 3">
    <name type="scientific">Oenococcus oeni</name>
    <name type="common">Leuconostoc oenos</name>
    <dbReference type="NCBI Taxonomy" id="1247"/>
    <lineage>
        <taxon>Bacteria</taxon>
        <taxon>Bacillati</taxon>
        <taxon>Bacillota</taxon>
        <taxon>Bacilli</taxon>
        <taxon>Lactobacillales</taxon>
        <taxon>Lactobacillaceae</taxon>
        <taxon>Oenococcus</taxon>
    </lineage>
</organism>
<reference evidence="2 3" key="1">
    <citation type="submission" date="2018-08" db="EMBL/GenBank/DDBJ databases">
        <authorList>
            <person name="Lorentzen P. G. S. M."/>
        </authorList>
    </citation>
    <scope>NUCLEOTIDE SEQUENCE [LARGE SCALE GENOMIC DNA]</scope>
    <source>
        <strain evidence="2 3">CRBO_1381</strain>
    </source>
</reference>
<gene>
    <name evidence="2" type="ORF">OENI_1486</name>
</gene>
<evidence type="ECO:0000313" key="3">
    <source>
        <dbReference type="Proteomes" id="UP000294726"/>
    </source>
</evidence>
<dbReference type="AlphaFoldDB" id="A0AAQ2UX24"/>
<proteinExistence type="predicted"/>
<dbReference type="Proteomes" id="UP000294726">
    <property type="component" value="Chromosome"/>
</dbReference>
<keyword evidence="1" id="KW-0812">Transmembrane</keyword>
<feature type="transmembrane region" description="Helical" evidence="1">
    <location>
        <begin position="35"/>
        <end position="53"/>
    </location>
</feature>